<dbReference type="EnsemblPlants" id="Solyc06g048577.1.1">
    <property type="protein sequence ID" value="Solyc06g048577.1.1"/>
    <property type="gene ID" value="Solyc06g048577.1"/>
</dbReference>
<dbReference type="STRING" id="4081.A0A3Q7GUS2"/>
<name>A0A3Q7GUS2_SOLLC</name>
<evidence type="ECO:0000259" key="2">
    <source>
        <dbReference type="Pfam" id="PF22936"/>
    </source>
</evidence>
<dbReference type="Proteomes" id="UP000004994">
    <property type="component" value="Chromosome 6"/>
</dbReference>
<organism evidence="3">
    <name type="scientific">Solanum lycopersicum</name>
    <name type="common">Tomato</name>
    <name type="synonym">Lycopersicon esculentum</name>
    <dbReference type="NCBI Taxonomy" id="4081"/>
    <lineage>
        <taxon>Eukaryota</taxon>
        <taxon>Viridiplantae</taxon>
        <taxon>Streptophyta</taxon>
        <taxon>Embryophyta</taxon>
        <taxon>Tracheophyta</taxon>
        <taxon>Spermatophyta</taxon>
        <taxon>Magnoliopsida</taxon>
        <taxon>eudicotyledons</taxon>
        <taxon>Gunneridae</taxon>
        <taxon>Pentapetalae</taxon>
        <taxon>asterids</taxon>
        <taxon>lamiids</taxon>
        <taxon>Solanales</taxon>
        <taxon>Solanaceae</taxon>
        <taxon>Solanoideae</taxon>
        <taxon>Solaneae</taxon>
        <taxon>Solanum</taxon>
        <taxon>Solanum subgen. Lycopersicon</taxon>
    </lineage>
</organism>
<dbReference type="InterPro" id="IPR054722">
    <property type="entry name" value="PolX-like_BBD"/>
</dbReference>
<evidence type="ECO:0000313" key="4">
    <source>
        <dbReference type="Proteomes" id="UP000004994"/>
    </source>
</evidence>
<proteinExistence type="predicted"/>
<evidence type="ECO:0000256" key="1">
    <source>
        <dbReference type="SAM" id="MobiDB-lite"/>
    </source>
</evidence>
<dbReference type="Pfam" id="PF22936">
    <property type="entry name" value="Pol_BBD"/>
    <property type="match status" value="1"/>
</dbReference>
<sequence>VVINLEDQVLEEKEVEVMDLVVNKEEIGKERKELILYKLQTAEGISQMQGQQRSEVESQFGPSTSRGVGPVSYFTPNQYNQILQMLKKHNMNEINAHMAGTFAANCSSDWIVDSGASNHMVRDLTLLKPGSSVKNPGRVQLANGDTTLITNSGSSQLKGGDSDSTDVLQSHSTDVLHDTNLEFMEDSQAEISMNANAVEDYTALLPALETASTYNVPGEEGNHIDNHVVMTQRRSSRSSKAPLWQQDFVLTKSEKSKHQSNCLYSISDNIDYSGLSRKQLPTDRGNKAVGDTSDSLLLDPGEYQRLVGRLLYLTPTRPDISYAVQSLSQFMQAPKVSHMNAAIRVVKYVKQSPGFGILLTTQSNSTESLQAYCDADWGSCVKF</sequence>
<dbReference type="Gramene" id="Solyc06g048577.1.1">
    <property type="protein sequence ID" value="Solyc06g048577.1.1"/>
    <property type="gene ID" value="Solyc06g048577.1"/>
</dbReference>
<protein>
    <recommendedName>
        <fullName evidence="2">Retrovirus-related Pol polyprotein from transposon TNT 1-94-like beta-barrel domain-containing protein</fullName>
    </recommendedName>
</protein>
<dbReference type="InParanoid" id="A0A3Q7GUS2"/>
<feature type="domain" description="Retrovirus-related Pol polyprotein from transposon TNT 1-94-like beta-barrel" evidence="2">
    <location>
        <begin position="110"/>
        <end position="164"/>
    </location>
</feature>
<reference evidence="3" key="1">
    <citation type="journal article" date="2012" name="Nature">
        <title>The tomato genome sequence provides insights into fleshy fruit evolution.</title>
        <authorList>
            <consortium name="Tomato Genome Consortium"/>
        </authorList>
    </citation>
    <scope>NUCLEOTIDE SEQUENCE [LARGE SCALE GENOMIC DNA]</scope>
    <source>
        <strain evidence="3">cv. Heinz 1706</strain>
    </source>
</reference>
<keyword evidence="4" id="KW-1185">Reference proteome</keyword>
<dbReference type="AlphaFoldDB" id="A0A3Q7GUS2"/>
<evidence type="ECO:0000313" key="3">
    <source>
        <dbReference type="EnsemblPlants" id="Solyc06g048577.1.1"/>
    </source>
</evidence>
<feature type="region of interest" description="Disordered" evidence="1">
    <location>
        <begin position="48"/>
        <end position="71"/>
    </location>
</feature>
<accession>A0A3Q7GUS2</accession>
<dbReference type="PANTHER" id="PTHR11439">
    <property type="entry name" value="GAG-POL-RELATED RETROTRANSPOSON"/>
    <property type="match status" value="1"/>
</dbReference>
<reference evidence="3" key="2">
    <citation type="submission" date="2019-01" db="UniProtKB">
        <authorList>
            <consortium name="EnsemblPlants"/>
        </authorList>
    </citation>
    <scope>IDENTIFICATION</scope>
    <source>
        <strain evidence="3">cv. Heinz 1706</strain>
    </source>
</reference>
<dbReference type="PANTHER" id="PTHR11439:SF471">
    <property type="entry name" value="REVERSE TRANSCRIPTASE TY1_COPIA-TYPE DOMAIN-CONTAINING PROTEIN"/>
    <property type="match status" value="1"/>
</dbReference>